<gene>
    <name evidence="11" type="ORF">DXB93_02050</name>
</gene>
<dbReference type="GO" id="GO:0005524">
    <property type="term" value="F:ATP binding"/>
    <property type="evidence" value="ECO:0007669"/>
    <property type="project" value="UniProtKB-KW"/>
</dbReference>
<proteinExistence type="inferred from homology"/>
<dbReference type="Gene3D" id="3.40.1190.10">
    <property type="entry name" value="Mur-like, catalytic domain"/>
    <property type="match status" value="1"/>
</dbReference>
<evidence type="ECO:0000256" key="2">
    <source>
        <dbReference type="ARBA" id="ARBA00013025"/>
    </source>
</evidence>
<dbReference type="Pfam" id="PF08245">
    <property type="entry name" value="Mur_ligase_M"/>
    <property type="match status" value="1"/>
</dbReference>
<protein>
    <recommendedName>
        <fullName evidence="2">tetrahydrofolate synthase</fullName>
        <ecNumber evidence="2">6.3.2.17</ecNumber>
    </recommendedName>
    <alternativeName>
        <fullName evidence="8">Tetrahydrofolylpolyglutamate synthase</fullName>
    </alternativeName>
</protein>
<dbReference type="GO" id="GO:0008841">
    <property type="term" value="F:dihydrofolate synthase activity"/>
    <property type="evidence" value="ECO:0007669"/>
    <property type="project" value="TreeGrafter"/>
</dbReference>
<dbReference type="GO" id="GO:0046872">
    <property type="term" value="F:metal ion binding"/>
    <property type="evidence" value="ECO:0007669"/>
    <property type="project" value="UniProtKB-KW"/>
</dbReference>
<evidence type="ECO:0000313" key="11">
    <source>
        <dbReference type="EMBL" id="RGD86971.1"/>
    </source>
</evidence>
<dbReference type="Pfam" id="PF13673">
    <property type="entry name" value="Acetyltransf_10"/>
    <property type="match status" value="1"/>
</dbReference>
<dbReference type="PANTHER" id="PTHR11136">
    <property type="entry name" value="FOLYLPOLYGLUTAMATE SYNTHASE-RELATED"/>
    <property type="match status" value="1"/>
</dbReference>
<dbReference type="InterPro" id="IPR001645">
    <property type="entry name" value="Folylpolyglutamate_synth"/>
</dbReference>
<keyword evidence="6" id="KW-0067">ATP-binding</keyword>
<dbReference type="InterPro" id="IPR018109">
    <property type="entry name" value="Folylpolyglutamate_synth_CS"/>
</dbReference>
<evidence type="ECO:0000256" key="1">
    <source>
        <dbReference type="ARBA" id="ARBA00008276"/>
    </source>
</evidence>
<keyword evidence="7" id="KW-0460">Magnesium</keyword>
<dbReference type="InterPro" id="IPR013221">
    <property type="entry name" value="Mur_ligase_cen"/>
</dbReference>
<evidence type="ECO:0000259" key="10">
    <source>
        <dbReference type="PROSITE" id="PS51186"/>
    </source>
</evidence>
<comment type="catalytic activity">
    <reaction evidence="9">
        <text>(6S)-5,6,7,8-tetrahydrofolyl-(gamma-L-Glu)(n) + L-glutamate + ATP = (6S)-5,6,7,8-tetrahydrofolyl-(gamma-L-Glu)(n+1) + ADP + phosphate + H(+)</text>
        <dbReference type="Rhea" id="RHEA:10580"/>
        <dbReference type="Rhea" id="RHEA-COMP:14738"/>
        <dbReference type="Rhea" id="RHEA-COMP:14740"/>
        <dbReference type="ChEBI" id="CHEBI:15378"/>
        <dbReference type="ChEBI" id="CHEBI:29985"/>
        <dbReference type="ChEBI" id="CHEBI:30616"/>
        <dbReference type="ChEBI" id="CHEBI:43474"/>
        <dbReference type="ChEBI" id="CHEBI:141005"/>
        <dbReference type="ChEBI" id="CHEBI:456216"/>
        <dbReference type="EC" id="6.3.2.17"/>
    </reaction>
</comment>
<keyword evidence="3" id="KW-0436">Ligase</keyword>
<dbReference type="GO" id="GO:0016747">
    <property type="term" value="F:acyltransferase activity, transferring groups other than amino-acyl groups"/>
    <property type="evidence" value="ECO:0007669"/>
    <property type="project" value="InterPro"/>
</dbReference>
<keyword evidence="5" id="KW-0547">Nucleotide-binding</keyword>
<comment type="similarity">
    <text evidence="1">Belongs to the folylpolyglutamate synthase family.</text>
</comment>
<dbReference type="NCBIfam" id="TIGR01499">
    <property type="entry name" value="folC"/>
    <property type="match status" value="1"/>
</dbReference>
<dbReference type="InterPro" id="IPR036565">
    <property type="entry name" value="Mur-like_cat_sf"/>
</dbReference>
<dbReference type="Proteomes" id="UP000261032">
    <property type="component" value="Unassembled WGS sequence"/>
</dbReference>
<keyword evidence="11" id="KW-0808">Transferase</keyword>
<evidence type="ECO:0000256" key="9">
    <source>
        <dbReference type="ARBA" id="ARBA00047493"/>
    </source>
</evidence>
<reference evidence="11 12" key="1">
    <citation type="submission" date="2018-08" db="EMBL/GenBank/DDBJ databases">
        <title>A genome reference for cultivated species of the human gut microbiota.</title>
        <authorList>
            <person name="Zou Y."/>
            <person name="Xue W."/>
            <person name="Luo G."/>
        </authorList>
    </citation>
    <scope>NUCLEOTIDE SEQUENCE [LARGE SCALE GENOMIC DNA]</scope>
    <source>
        <strain evidence="11 12">OM06-4</strain>
    </source>
</reference>
<dbReference type="PROSITE" id="PS51186">
    <property type="entry name" value="GNAT"/>
    <property type="match status" value="1"/>
</dbReference>
<dbReference type="Gene3D" id="3.90.190.20">
    <property type="entry name" value="Mur ligase, C-terminal domain"/>
    <property type="match status" value="1"/>
</dbReference>
<evidence type="ECO:0000256" key="3">
    <source>
        <dbReference type="ARBA" id="ARBA00022598"/>
    </source>
</evidence>
<dbReference type="Gene3D" id="3.40.630.30">
    <property type="match status" value="1"/>
</dbReference>
<accession>A0A3E3EIB8</accession>
<dbReference type="GO" id="GO:0005737">
    <property type="term" value="C:cytoplasm"/>
    <property type="evidence" value="ECO:0007669"/>
    <property type="project" value="TreeGrafter"/>
</dbReference>
<comment type="caution">
    <text evidence="11">The sequence shown here is derived from an EMBL/GenBank/DDBJ whole genome shotgun (WGS) entry which is preliminary data.</text>
</comment>
<evidence type="ECO:0000256" key="8">
    <source>
        <dbReference type="ARBA" id="ARBA00030592"/>
    </source>
</evidence>
<dbReference type="SUPFAM" id="SSF53623">
    <property type="entry name" value="MurD-like peptide ligases, catalytic domain"/>
    <property type="match status" value="1"/>
</dbReference>
<organism evidence="11 12">
    <name type="scientific">Thomasclavelia ramosa</name>
    <dbReference type="NCBI Taxonomy" id="1547"/>
    <lineage>
        <taxon>Bacteria</taxon>
        <taxon>Bacillati</taxon>
        <taxon>Bacillota</taxon>
        <taxon>Erysipelotrichia</taxon>
        <taxon>Erysipelotrichales</taxon>
        <taxon>Coprobacillaceae</taxon>
        <taxon>Thomasclavelia</taxon>
    </lineage>
</organism>
<dbReference type="EC" id="6.3.2.17" evidence="2"/>
<name>A0A3E3EIB8_9FIRM</name>
<dbReference type="InterPro" id="IPR036615">
    <property type="entry name" value="Mur_ligase_C_dom_sf"/>
</dbReference>
<dbReference type="PROSITE" id="PS01012">
    <property type="entry name" value="FOLYLPOLYGLU_SYNT_2"/>
    <property type="match status" value="1"/>
</dbReference>
<evidence type="ECO:0000256" key="5">
    <source>
        <dbReference type="ARBA" id="ARBA00022741"/>
    </source>
</evidence>
<dbReference type="SUPFAM" id="SSF53244">
    <property type="entry name" value="MurD-like peptide ligases, peptide-binding domain"/>
    <property type="match status" value="1"/>
</dbReference>
<dbReference type="InterPro" id="IPR016181">
    <property type="entry name" value="Acyl_CoA_acyltransferase"/>
</dbReference>
<dbReference type="GO" id="GO:0004326">
    <property type="term" value="F:tetrahydrofolylpolyglutamate synthase activity"/>
    <property type="evidence" value="ECO:0007669"/>
    <property type="project" value="UniProtKB-EC"/>
</dbReference>
<dbReference type="SUPFAM" id="SSF55729">
    <property type="entry name" value="Acyl-CoA N-acyltransferases (Nat)"/>
    <property type="match status" value="1"/>
</dbReference>
<sequence>MEYRILKENEIKEAIELVARVAKKDIYKDFDQEGINSFNQVNCDTFYRNKQNLTYVCLENKKIIGIITLTQGKHLSLLFVDNDYQGNGIGTKLFELIDNLALADLEVNSGIGAKGFYLNLGFKMVGDLTKKNGILYYPMLKQRVVNKRFNTYDEVVNFINSQKDRVYSLNNFKHYMEDIGNPQLFLDCVHIGGTNGKGSTTNYIKEVLKQAGYRIATFTSPALYSRLDIIRINDQFIDEETMVRYANRYVELWLKYEISMFEIEVFIAIMYFIEQNVDFALFEVGLGGLLDATNIIMPKLAINTNIGLDHVDYLGHDYQSIALNKAGIVKEGIDYLTGETKEECLAVFRDVCLKHHSELITLKPITKIIDGNNVSYHYRNYDIILDTPALYQINNSALALEALIYLKEHQFVDFSDDDLLQGMYNARWAGRFEIINIEPLIIIDGAHNKEGIDAFYECAKKYDNIKIIFSALRDKDYKHMIEKLLQLTKDITICEFEHVRASDAKTLANGFDVKIEPNFKTAIDKAFTHEGTVFVTGSLYFISKVREYIIDRS</sequence>
<evidence type="ECO:0000256" key="6">
    <source>
        <dbReference type="ARBA" id="ARBA00022840"/>
    </source>
</evidence>
<evidence type="ECO:0000256" key="4">
    <source>
        <dbReference type="ARBA" id="ARBA00022723"/>
    </source>
</evidence>
<dbReference type="CDD" id="cd04301">
    <property type="entry name" value="NAT_SF"/>
    <property type="match status" value="1"/>
</dbReference>
<dbReference type="AlphaFoldDB" id="A0A3E3EIB8"/>
<dbReference type="RefSeq" id="WP_117580336.1">
    <property type="nucleotide sequence ID" value="NZ_QUSL01000002.1"/>
</dbReference>
<dbReference type="PANTHER" id="PTHR11136:SF0">
    <property type="entry name" value="DIHYDROFOLATE SYNTHETASE-RELATED"/>
    <property type="match status" value="1"/>
</dbReference>
<evidence type="ECO:0000313" key="12">
    <source>
        <dbReference type="Proteomes" id="UP000261032"/>
    </source>
</evidence>
<dbReference type="InterPro" id="IPR004101">
    <property type="entry name" value="Mur_ligase_C"/>
</dbReference>
<dbReference type="EMBL" id="QUSL01000002">
    <property type="protein sequence ID" value="RGD86971.1"/>
    <property type="molecule type" value="Genomic_DNA"/>
</dbReference>
<keyword evidence="4" id="KW-0479">Metal-binding</keyword>
<dbReference type="InterPro" id="IPR000182">
    <property type="entry name" value="GNAT_dom"/>
</dbReference>
<dbReference type="Pfam" id="PF02875">
    <property type="entry name" value="Mur_ligase_C"/>
    <property type="match status" value="1"/>
</dbReference>
<evidence type="ECO:0000256" key="7">
    <source>
        <dbReference type="ARBA" id="ARBA00022842"/>
    </source>
</evidence>
<feature type="domain" description="N-acetyltransferase" evidence="10">
    <location>
        <begin position="1"/>
        <end position="144"/>
    </location>
</feature>